<feature type="transmembrane region" description="Helical" evidence="4">
    <location>
        <begin position="176"/>
        <end position="197"/>
    </location>
</feature>
<sequence length="399" mass="42320">MDRPGVRADPPEFPLGRPRVSRWTARWRALPAGAKFRLYTGITFQSALVAVVAAMAVTARSPWAAAGIVLAGVAAVFAVEARAEFAVSSQWSSRGWVLPVAVATLAGVWVAAAVVARTADDEAAVVPARMAGVYVAVLVVFALVSFLRHRWWILPALSVVTGLVFGSSPATALSGIVVTFVAGGFVIATVWLTRWGLRVVDEVEHAKVVEAELRLAQERLRFARDLHDVVGRGFSAIAVKSELAGVLSRSGDTDRAAKEMDEVKTLAVESMGQMRELVRGYRGIDLLGEVAGARSLLAAVGCELDVEGDPATVPARFHEVAAWVVREGTTNIVEHSAATSATLAFGGAGMSVRNDRPRGTPGRHSGLRGLAERLAAVGASLAVTATADEFVLEIRWEKQ</sequence>
<dbReference type="PANTHER" id="PTHR24421">
    <property type="entry name" value="NITRATE/NITRITE SENSOR PROTEIN NARX-RELATED"/>
    <property type="match status" value="1"/>
</dbReference>
<evidence type="ECO:0000256" key="2">
    <source>
        <dbReference type="ARBA" id="ARBA00022777"/>
    </source>
</evidence>
<proteinExistence type="predicted"/>
<keyword evidence="4" id="KW-0472">Membrane</keyword>
<comment type="caution">
    <text evidence="6">The sequence shown here is derived from an EMBL/GenBank/DDBJ whole genome shotgun (WGS) entry which is preliminary data.</text>
</comment>
<reference evidence="6 7" key="1">
    <citation type="submission" date="2024-06" db="EMBL/GenBank/DDBJ databases">
        <title>The Natural Products Discovery Center: Release of the First 8490 Sequenced Strains for Exploring Actinobacteria Biosynthetic Diversity.</title>
        <authorList>
            <person name="Kalkreuter E."/>
            <person name="Kautsar S.A."/>
            <person name="Yang D."/>
            <person name="Bader C.D."/>
            <person name="Teijaro C.N."/>
            <person name="Fluegel L."/>
            <person name="Davis C.M."/>
            <person name="Simpson J.R."/>
            <person name="Lauterbach L."/>
            <person name="Steele A.D."/>
            <person name="Gui C."/>
            <person name="Meng S."/>
            <person name="Li G."/>
            <person name="Viehrig K."/>
            <person name="Ye F."/>
            <person name="Su P."/>
            <person name="Kiefer A.F."/>
            <person name="Nichols A."/>
            <person name="Cepeda A.J."/>
            <person name="Yan W."/>
            <person name="Fan B."/>
            <person name="Jiang Y."/>
            <person name="Adhikari A."/>
            <person name="Zheng C.-J."/>
            <person name="Schuster L."/>
            <person name="Cowan T.M."/>
            <person name="Smanski M.J."/>
            <person name="Chevrette M.G."/>
            <person name="De Carvalho L.P.S."/>
            <person name="Shen B."/>
        </authorList>
    </citation>
    <scope>NUCLEOTIDE SEQUENCE [LARGE SCALE GENOMIC DNA]</scope>
    <source>
        <strain evidence="6 7">NPDC019708</strain>
    </source>
</reference>
<keyword evidence="4" id="KW-0812">Transmembrane</keyword>
<feature type="transmembrane region" description="Helical" evidence="4">
    <location>
        <begin position="36"/>
        <end position="57"/>
    </location>
</feature>
<evidence type="ECO:0000256" key="3">
    <source>
        <dbReference type="ARBA" id="ARBA00023012"/>
    </source>
</evidence>
<keyword evidence="3" id="KW-0902">Two-component regulatory system</keyword>
<name>A0ABV2WLU3_9NOCA</name>
<evidence type="ECO:0000256" key="4">
    <source>
        <dbReference type="SAM" id="Phobius"/>
    </source>
</evidence>
<evidence type="ECO:0000313" key="7">
    <source>
        <dbReference type="Proteomes" id="UP001550628"/>
    </source>
</evidence>
<keyword evidence="2 6" id="KW-0418">Kinase</keyword>
<accession>A0ABV2WLU3</accession>
<dbReference type="EMBL" id="JBEYBF010000004">
    <property type="protein sequence ID" value="MEU1951838.1"/>
    <property type="molecule type" value="Genomic_DNA"/>
</dbReference>
<dbReference type="Gene3D" id="3.30.565.10">
    <property type="entry name" value="Histidine kinase-like ATPase, C-terminal domain"/>
    <property type="match status" value="1"/>
</dbReference>
<keyword evidence="1" id="KW-0808">Transferase</keyword>
<protein>
    <submittedName>
        <fullName evidence="6">Histidine kinase</fullName>
    </submittedName>
</protein>
<feature type="domain" description="Signal transduction histidine kinase subgroup 3 dimerisation and phosphoacceptor" evidence="5">
    <location>
        <begin position="218"/>
        <end position="283"/>
    </location>
</feature>
<dbReference type="GO" id="GO:0016301">
    <property type="term" value="F:kinase activity"/>
    <property type="evidence" value="ECO:0007669"/>
    <property type="project" value="UniProtKB-KW"/>
</dbReference>
<keyword evidence="4" id="KW-1133">Transmembrane helix</keyword>
<dbReference type="PANTHER" id="PTHR24421:SF63">
    <property type="entry name" value="SENSOR HISTIDINE KINASE DESK"/>
    <property type="match status" value="1"/>
</dbReference>
<dbReference type="InterPro" id="IPR050482">
    <property type="entry name" value="Sensor_HK_TwoCompSys"/>
</dbReference>
<evidence type="ECO:0000259" key="5">
    <source>
        <dbReference type="Pfam" id="PF07730"/>
    </source>
</evidence>
<dbReference type="Gene3D" id="1.20.5.1930">
    <property type="match status" value="1"/>
</dbReference>
<feature type="transmembrane region" description="Helical" evidence="4">
    <location>
        <begin position="128"/>
        <end position="147"/>
    </location>
</feature>
<feature type="transmembrane region" description="Helical" evidence="4">
    <location>
        <begin position="63"/>
        <end position="83"/>
    </location>
</feature>
<keyword evidence="7" id="KW-1185">Reference proteome</keyword>
<organism evidence="6 7">
    <name type="scientific">Nocardia rhamnosiphila</name>
    <dbReference type="NCBI Taxonomy" id="426716"/>
    <lineage>
        <taxon>Bacteria</taxon>
        <taxon>Bacillati</taxon>
        <taxon>Actinomycetota</taxon>
        <taxon>Actinomycetes</taxon>
        <taxon>Mycobacteriales</taxon>
        <taxon>Nocardiaceae</taxon>
        <taxon>Nocardia</taxon>
    </lineage>
</organism>
<dbReference type="Proteomes" id="UP001550628">
    <property type="component" value="Unassembled WGS sequence"/>
</dbReference>
<dbReference type="InterPro" id="IPR036890">
    <property type="entry name" value="HATPase_C_sf"/>
</dbReference>
<evidence type="ECO:0000256" key="1">
    <source>
        <dbReference type="ARBA" id="ARBA00022679"/>
    </source>
</evidence>
<dbReference type="InterPro" id="IPR011712">
    <property type="entry name" value="Sig_transdc_His_kin_sub3_dim/P"/>
</dbReference>
<dbReference type="Pfam" id="PF07730">
    <property type="entry name" value="HisKA_3"/>
    <property type="match status" value="1"/>
</dbReference>
<dbReference type="RefSeq" id="WP_356953773.1">
    <property type="nucleotide sequence ID" value="NZ_JBEYBD010000001.1"/>
</dbReference>
<feature type="transmembrane region" description="Helical" evidence="4">
    <location>
        <begin position="152"/>
        <end position="170"/>
    </location>
</feature>
<evidence type="ECO:0000313" key="6">
    <source>
        <dbReference type="EMBL" id="MEU1951838.1"/>
    </source>
</evidence>
<feature type="transmembrane region" description="Helical" evidence="4">
    <location>
        <begin position="95"/>
        <end position="116"/>
    </location>
</feature>
<gene>
    <name evidence="6" type="ORF">ABZ510_08235</name>
</gene>